<accession>A0A0A8K2R1</accession>
<feature type="domain" description="Glucose-6-phosphate dehydrogenase C-terminal" evidence="9">
    <location>
        <begin position="184"/>
        <end position="455"/>
    </location>
</feature>
<feature type="binding site" evidence="7">
    <location>
        <position position="172"/>
    </location>
    <ligand>
        <name>substrate</name>
    </ligand>
</feature>
<comment type="similarity">
    <text evidence="2 7">Belongs to the glucose-6-phosphate dehydrogenase family.</text>
</comment>
<dbReference type="Proteomes" id="UP000031643">
    <property type="component" value="Chromosome"/>
</dbReference>
<evidence type="ECO:0000259" key="9">
    <source>
        <dbReference type="Pfam" id="PF02781"/>
    </source>
</evidence>
<evidence type="ECO:0000256" key="5">
    <source>
        <dbReference type="ARBA" id="ARBA00023002"/>
    </source>
</evidence>
<dbReference type="STRING" id="1384459.GL4_1339"/>
<comment type="caution">
    <text evidence="7">Lacks conserved residue(s) required for the propagation of feature annotation.</text>
</comment>
<comment type="catalytic activity">
    <reaction evidence="7">
        <text>D-glucose 6-phosphate + NADP(+) = 6-phospho-D-glucono-1,5-lactone + NADPH + H(+)</text>
        <dbReference type="Rhea" id="RHEA:15841"/>
        <dbReference type="ChEBI" id="CHEBI:15378"/>
        <dbReference type="ChEBI" id="CHEBI:57783"/>
        <dbReference type="ChEBI" id="CHEBI:57955"/>
        <dbReference type="ChEBI" id="CHEBI:58349"/>
        <dbReference type="ChEBI" id="CHEBI:61548"/>
        <dbReference type="EC" id="1.1.1.49"/>
    </reaction>
</comment>
<comment type="pathway">
    <text evidence="1 7">Carbohydrate degradation; pentose phosphate pathway; D-ribulose 5-phosphate from D-glucose 6-phosphate (oxidative stage): step 1/3.</text>
</comment>
<protein>
    <recommendedName>
        <fullName evidence="7">Glucose-6-phosphate 1-dehydrogenase</fullName>
        <shortName evidence="7">G6PD</shortName>
        <ecNumber evidence="7">1.1.1.49</ecNumber>
    </recommendedName>
</protein>
<keyword evidence="5 7" id="KW-0560">Oxidoreductase</keyword>
<evidence type="ECO:0000259" key="8">
    <source>
        <dbReference type="Pfam" id="PF00479"/>
    </source>
</evidence>
<evidence type="ECO:0000313" key="11">
    <source>
        <dbReference type="Proteomes" id="UP000031643"/>
    </source>
</evidence>
<dbReference type="SUPFAM" id="SSF55347">
    <property type="entry name" value="Glyceraldehyde-3-phosphate dehydrogenase-like, C-terminal domain"/>
    <property type="match status" value="1"/>
</dbReference>
<dbReference type="PRINTS" id="PR00079">
    <property type="entry name" value="G6PDHDRGNASE"/>
</dbReference>
<dbReference type="HOGENOM" id="CLU_013524_5_0_5"/>
<evidence type="ECO:0000313" key="10">
    <source>
        <dbReference type="EMBL" id="BAQ16797.1"/>
    </source>
</evidence>
<dbReference type="KEGG" id="mcg:GL4_1339"/>
<comment type="function">
    <text evidence="7">Catalyzes the oxidation of glucose 6-phosphate to 6-phosphogluconolactone.</text>
</comment>
<feature type="domain" description="Glucose-6-phosphate dehydrogenase NAD-binding" evidence="8">
    <location>
        <begin position="13"/>
        <end position="181"/>
    </location>
</feature>
<keyword evidence="4 7" id="KW-0521">NADP</keyword>
<organism evidence="10 11">
    <name type="scientific">Methyloceanibacter caenitepidi</name>
    <dbReference type="NCBI Taxonomy" id="1384459"/>
    <lineage>
        <taxon>Bacteria</taxon>
        <taxon>Pseudomonadati</taxon>
        <taxon>Pseudomonadota</taxon>
        <taxon>Alphaproteobacteria</taxon>
        <taxon>Hyphomicrobiales</taxon>
        <taxon>Hyphomicrobiaceae</taxon>
        <taxon>Methyloceanibacter</taxon>
    </lineage>
</organism>
<dbReference type="GO" id="GO:0005829">
    <property type="term" value="C:cytosol"/>
    <property type="evidence" value="ECO:0007669"/>
    <property type="project" value="TreeGrafter"/>
</dbReference>
<dbReference type="Gene3D" id="3.30.360.10">
    <property type="entry name" value="Dihydrodipicolinate Reductase, domain 2"/>
    <property type="match status" value="1"/>
</dbReference>
<feature type="active site" description="Proton acceptor" evidence="7">
    <location>
        <position position="234"/>
    </location>
</feature>
<evidence type="ECO:0000256" key="6">
    <source>
        <dbReference type="ARBA" id="ARBA00023277"/>
    </source>
</evidence>
<dbReference type="InterPro" id="IPR001282">
    <property type="entry name" value="G6P_DH"/>
</dbReference>
<dbReference type="InterPro" id="IPR019796">
    <property type="entry name" value="G6P_DH_AS"/>
</dbReference>
<dbReference type="UniPathway" id="UPA00115">
    <property type="reaction ID" value="UER00408"/>
</dbReference>
<gene>
    <name evidence="7" type="primary">zwf</name>
    <name evidence="10" type="ORF">GL4_1339</name>
</gene>
<feature type="binding site" evidence="7">
    <location>
        <position position="48"/>
    </location>
    <ligand>
        <name>NADP(+)</name>
        <dbReference type="ChEBI" id="CHEBI:58349"/>
    </ligand>
</feature>
<evidence type="ECO:0000256" key="2">
    <source>
        <dbReference type="ARBA" id="ARBA00009975"/>
    </source>
</evidence>
<dbReference type="PROSITE" id="PS00069">
    <property type="entry name" value="G6P_DEHYDROGENASE"/>
    <property type="match status" value="1"/>
</dbReference>
<dbReference type="EC" id="1.1.1.49" evidence="7"/>
<evidence type="ECO:0000256" key="1">
    <source>
        <dbReference type="ARBA" id="ARBA00004937"/>
    </source>
</evidence>
<feature type="binding site" evidence="7">
    <location>
        <position position="229"/>
    </location>
    <ligand>
        <name>substrate</name>
    </ligand>
</feature>
<dbReference type="Pfam" id="PF02781">
    <property type="entry name" value="G6PD_C"/>
    <property type="match status" value="1"/>
</dbReference>
<name>A0A0A8K2R1_9HYPH</name>
<dbReference type="SUPFAM" id="SSF51735">
    <property type="entry name" value="NAD(P)-binding Rossmann-fold domains"/>
    <property type="match status" value="1"/>
</dbReference>
<keyword evidence="3 7" id="KW-0313">Glucose metabolism</keyword>
<dbReference type="EMBL" id="AP014648">
    <property type="protein sequence ID" value="BAQ16797.1"/>
    <property type="molecule type" value="Genomic_DNA"/>
</dbReference>
<evidence type="ECO:0000256" key="3">
    <source>
        <dbReference type="ARBA" id="ARBA00022526"/>
    </source>
</evidence>
<dbReference type="GO" id="GO:0009051">
    <property type="term" value="P:pentose-phosphate shunt, oxidative branch"/>
    <property type="evidence" value="ECO:0007669"/>
    <property type="project" value="TreeGrafter"/>
</dbReference>
<dbReference type="PIRSF" id="PIRSF000110">
    <property type="entry name" value="G6PD"/>
    <property type="match status" value="1"/>
</dbReference>
<evidence type="ECO:0000256" key="7">
    <source>
        <dbReference type="HAMAP-Rule" id="MF_00966"/>
    </source>
</evidence>
<feature type="binding site" evidence="7">
    <location>
        <position position="320"/>
    </location>
    <ligand>
        <name>substrate</name>
    </ligand>
</feature>
<dbReference type="PANTHER" id="PTHR23429">
    <property type="entry name" value="GLUCOSE-6-PHOSPHATE 1-DEHYDROGENASE G6PD"/>
    <property type="match status" value="1"/>
</dbReference>
<reference evidence="10 11" key="1">
    <citation type="submission" date="2014-09" db="EMBL/GenBank/DDBJ databases">
        <title>Genome sequencing of Methyloceanibacter caenitepidi Gela4.</title>
        <authorList>
            <person name="Takeuchi M."/>
            <person name="Susumu S."/>
            <person name="Kamagata Y."/>
            <person name="Oshima K."/>
            <person name="Hattori M."/>
            <person name="Iwasaki W."/>
        </authorList>
    </citation>
    <scope>NUCLEOTIDE SEQUENCE [LARGE SCALE GENOMIC DNA]</scope>
    <source>
        <strain evidence="10 11">Gela4</strain>
    </source>
</reference>
<dbReference type="GO" id="GO:0006006">
    <property type="term" value="P:glucose metabolic process"/>
    <property type="evidence" value="ECO:0007669"/>
    <property type="project" value="UniProtKB-KW"/>
</dbReference>
<feature type="binding site" evidence="7">
    <location>
        <position position="142"/>
    </location>
    <ligand>
        <name>NADP(+)</name>
        <dbReference type="ChEBI" id="CHEBI:58349"/>
    </ligand>
</feature>
<dbReference type="Pfam" id="PF00479">
    <property type="entry name" value="G6PD_N"/>
    <property type="match status" value="1"/>
</dbReference>
<dbReference type="Gene3D" id="3.40.50.720">
    <property type="entry name" value="NAD(P)-binding Rossmann-like Domain"/>
    <property type="match status" value="1"/>
</dbReference>
<dbReference type="RefSeq" id="WP_045365805.1">
    <property type="nucleotide sequence ID" value="NZ_AP014648.1"/>
</dbReference>
<dbReference type="GO" id="GO:0050661">
    <property type="term" value="F:NADP binding"/>
    <property type="evidence" value="ECO:0007669"/>
    <property type="project" value="UniProtKB-UniRule"/>
</dbReference>
<feature type="binding site" evidence="7">
    <location>
        <position position="176"/>
    </location>
    <ligand>
        <name>substrate</name>
    </ligand>
</feature>
<dbReference type="OrthoDB" id="9802739at2"/>
<sequence length="462" mass="51641">MAIPNQTHSDAFVFFGASGDLAFKQIFPALLGLVRDEGLDIPIIGVARTQWSLDEFKKRAEESVKTHGGDIKSDAFKKLLSLLHYVSGDYADPKVFAQLRKELGDAKCPLHYLAIPPFLFSEVAGQLAQSGCAENARLVVEKPFGRDRESADELSQILDKYFSEKNIFRIDHYLGKEPVQNILYTRFANSIFEPLWNRNYVRSIQITMAENFGVQDRGSFYDSAGAIRDVLQNHMLQILASLTMDPPTGQEHEALRDRKASLLKSVRPLDANHIVRGQYKGYQGVPGVKPGSTVETYAAAKLYIDSWRWEGVPIFIRTGKCLPVSVAEAVVEFKRPPRETFGEIKAIGCGHMRFRIQPDVAIALGTRVKVPGDRMIGDDVELVLTRQPGVDRPPYQRLLGDAMEGIADLFTREDIVDAEWRIVGPILDNVTPVYSYDQGTWGPSEADQLFGADGRWLNPSPK</sequence>
<dbReference type="NCBIfam" id="TIGR00871">
    <property type="entry name" value="zwf"/>
    <property type="match status" value="1"/>
</dbReference>
<dbReference type="InterPro" id="IPR022674">
    <property type="entry name" value="G6P_DH_NAD-bd"/>
</dbReference>
<keyword evidence="6 7" id="KW-0119">Carbohydrate metabolism</keyword>
<dbReference type="InterPro" id="IPR022675">
    <property type="entry name" value="G6P_DH_C"/>
</dbReference>
<feature type="binding site" evidence="7">
    <location>
        <position position="210"/>
    </location>
    <ligand>
        <name>substrate</name>
    </ligand>
</feature>
<dbReference type="GO" id="GO:0004345">
    <property type="term" value="F:glucose-6-phosphate dehydrogenase activity"/>
    <property type="evidence" value="ECO:0007669"/>
    <property type="project" value="UniProtKB-UniRule"/>
</dbReference>
<dbReference type="HAMAP" id="MF_00966">
    <property type="entry name" value="G6PD"/>
    <property type="match status" value="1"/>
</dbReference>
<dbReference type="AlphaFoldDB" id="A0A0A8K2R1"/>
<dbReference type="PANTHER" id="PTHR23429:SF0">
    <property type="entry name" value="GLUCOSE-6-PHOSPHATE 1-DEHYDROGENASE"/>
    <property type="match status" value="1"/>
</dbReference>
<proteinExistence type="inferred from homology"/>
<dbReference type="InterPro" id="IPR036291">
    <property type="entry name" value="NAD(P)-bd_dom_sf"/>
</dbReference>
<keyword evidence="11" id="KW-1185">Reference proteome</keyword>
<evidence type="ECO:0000256" key="4">
    <source>
        <dbReference type="ARBA" id="ARBA00022857"/>
    </source>
</evidence>